<dbReference type="SMART" id="SM00642">
    <property type="entry name" value="Aamy"/>
    <property type="match status" value="1"/>
</dbReference>
<dbReference type="InterPro" id="IPR012767">
    <property type="entry name" value="Trehalose_TreY"/>
</dbReference>
<accession>A0AAE9YI23</accession>
<dbReference type="GO" id="GO:0030980">
    <property type="term" value="P:alpha-glucan catabolic process"/>
    <property type="evidence" value="ECO:0007669"/>
    <property type="project" value="TreeGrafter"/>
</dbReference>
<evidence type="ECO:0000313" key="3">
    <source>
        <dbReference type="Proteomes" id="UP001216390"/>
    </source>
</evidence>
<dbReference type="KEGG" id="ima:PO878_05610"/>
<organism evidence="2 3">
    <name type="scientific">Iamia majanohamensis</name>
    <dbReference type="NCBI Taxonomy" id="467976"/>
    <lineage>
        <taxon>Bacteria</taxon>
        <taxon>Bacillati</taxon>
        <taxon>Actinomycetota</taxon>
        <taxon>Acidimicrobiia</taxon>
        <taxon>Acidimicrobiales</taxon>
        <taxon>Iamiaceae</taxon>
        <taxon>Iamia</taxon>
    </lineage>
</organism>
<dbReference type="PANTHER" id="PTHR10357:SF216">
    <property type="entry name" value="MALTOOLIGOSYL TREHALOSE SYNTHASE-RELATED"/>
    <property type="match status" value="1"/>
</dbReference>
<evidence type="ECO:0000259" key="1">
    <source>
        <dbReference type="SMART" id="SM00642"/>
    </source>
</evidence>
<gene>
    <name evidence="2" type="primary">treY</name>
    <name evidence="2" type="ORF">PO878_05610</name>
</gene>
<dbReference type="Pfam" id="PF00128">
    <property type="entry name" value="Alpha-amylase"/>
    <property type="match status" value="1"/>
</dbReference>
<dbReference type="RefSeq" id="WP_272737718.1">
    <property type="nucleotide sequence ID" value="NZ_CP116942.1"/>
</dbReference>
<feature type="domain" description="Glycosyl hydrolase family 13 catalytic" evidence="1">
    <location>
        <begin position="17"/>
        <end position="579"/>
    </location>
</feature>
<evidence type="ECO:0000313" key="2">
    <source>
        <dbReference type="EMBL" id="WCO68201.1"/>
    </source>
</evidence>
<dbReference type="Gene3D" id="1.10.10.470">
    <property type="entry name" value="Maltooligosyl trehalose synthase, domain 4"/>
    <property type="match status" value="1"/>
</dbReference>
<dbReference type="InterPro" id="IPR013797">
    <property type="entry name" value="Maltooligo_trehalose_synth_4"/>
</dbReference>
<dbReference type="GO" id="GO:0047470">
    <property type="term" value="F:(1,4)-alpha-D-glucan 1-alpha-D-glucosylmutase activity"/>
    <property type="evidence" value="ECO:0007669"/>
    <property type="project" value="TreeGrafter"/>
</dbReference>
<proteinExistence type="predicted"/>
<dbReference type="AlphaFoldDB" id="A0AAE9YI23"/>
<dbReference type="Gene3D" id="3.20.20.80">
    <property type="entry name" value="Glycosidases"/>
    <property type="match status" value="3"/>
</dbReference>
<name>A0AAE9YI23_9ACTN</name>
<keyword evidence="3" id="KW-1185">Reference proteome</keyword>
<dbReference type="SUPFAM" id="SSF51445">
    <property type="entry name" value="(Trans)glycosidases"/>
    <property type="match status" value="1"/>
</dbReference>
<dbReference type="EMBL" id="CP116942">
    <property type="protein sequence ID" value="WCO68201.1"/>
    <property type="molecule type" value="Genomic_DNA"/>
</dbReference>
<dbReference type="NCBIfam" id="TIGR02401">
    <property type="entry name" value="trehalose_TreY"/>
    <property type="match status" value="1"/>
</dbReference>
<dbReference type="GO" id="GO:0005992">
    <property type="term" value="P:trehalose biosynthetic process"/>
    <property type="evidence" value="ECO:0007669"/>
    <property type="project" value="TreeGrafter"/>
</dbReference>
<reference evidence="2" key="1">
    <citation type="submission" date="2023-01" db="EMBL/GenBank/DDBJ databases">
        <title>The diversity of Class Acidimicrobiia in South China Sea sediment environments and the proposal of Iamia marina sp. nov., a novel species of the genus Iamia.</title>
        <authorList>
            <person name="He Y."/>
            <person name="Tian X."/>
        </authorList>
    </citation>
    <scope>NUCLEOTIDE SEQUENCE</scope>
    <source>
        <strain evidence="2">DSM 19957</strain>
    </source>
</reference>
<dbReference type="InterPro" id="IPR006047">
    <property type="entry name" value="GH13_cat_dom"/>
</dbReference>
<dbReference type="InterPro" id="IPR017853">
    <property type="entry name" value="GH"/>
</dbReference>
<dbReference type="PANTHER" id="PTHR10357">
    <property type="entry name" value="ALPHA-AMYLASE FAMILY MEMBER"/>
    <property type="match status" value="1"/>
</dbReference>
<protein>
    <submittedName>
        <fullName evidence="2">Malto-oligosyltrehalose synthase</fullName>
    </submittedName>
</protein>
<dbReference type="Proteomes" id="UP001216390">
    <property type="component" value="Chromosome"/>
</dbReference>
<sequence length="690" mass="74834">MAEGPGGLPLLATYRVQLTPELDLVALRALVPYLRDLGISHLYLSPVLTARSGSTHGYDQVDPTTVSAALGGEEALRALAAEGMGLVLDIVPNHMGTGDENRWWSDPDLRERFFDLDPETGRWRRFFDVDDLAALRQEDGEVFATTHAKVRELLADGTVAGVRVDHPDGLADPAGYLARLDEAAPGDVWVEKILHTGEELRDWPVSGTVGYEFLNDVTALFVDPAGAEDLTALWHEVSGDPRPFVEVAAEAEREQAVTTFRPEVERLAREAAASGLDDLADVAALTDAVASLPVYRTYVVPERDEVAPADRAAVADAGIDGRLARVLLLEERGHDAFVTRFQQTTPAVTAKGVEDTAFYRYLRLLALNEVGGDPGRFGLDVDAFHAANAERARRHPRNLLETSTHDTKRSADVRARLATLAGRAGDWVEHVHRWMEVTAPLVTDQGPDDPERYLVFQTLLGAWPIDAERLEEYLRKALREAKRTTTWVDPDEQREEAVIGFATALRGHRPFLDTFLPLAAEVGAEGAEVGRAMVLLKLTCPGVPDVYQGDELEDLSLVDPDNRRPVDWDLRREALDGLRAGTPPTDDTAKLDLVRRVLALRAERPGAFAGAYRPVGAGAGTCAFTRGDDEVLVVVATRPDADGTVEVPPGPWRAVLADGPDVGGGEAVPVAHLLGGRRGALWVVGPPAPG</sequence>
<dbReference type="CDD" id="cd11336">
    <property type="entry name" value="AmyAc_MTSase"/>
    <property type="match status" value="1"/>
</dbReference>